<accession>A0AAU7YJA8</accession>
<dbReference type="AlphaFoldDB" id="A0AAU7YJA8"/>
<proteinExistence type="predicted"/>
<sequence length="61" mass="6998">MSEEGFFSKYIVQPMKNFYNKCASFWKKDASDNVQSTADDIVQESSESLDTHVQSNENDII</sequence>
<reference evidence="2" key="1">
    <citation type="submission" date="2024-06" db="EMBL/GenBank/DDBJ databases">
        <title>Genome assembly of the Polyergus mexicanus.</title>
        <authorList>
            <person name="Cash E."/>
            <person name="Tustsui N.D."/>
            <person name="Ward P."/>
            <person name="Nguyen O."/>
            <person name="Sahasrabudhe R."/>
            <person name="Fairbairn C.W."/>
            <person name="Seligmann W.E."/>
            <person name="Sacco S."/>
            <person name="Beraut E."/>
            <person name="Miller C."/>
            <person name="Toffelmier E."/>
            <person name="Shaffer H.B."/>
        </authorList>
    </citation>
    <scope>NUCLEOTIDE SEQUENCE</scope>
    <source>
        <strain evidence="2">NDT 795.1</strain>
    </source>
</reference>
<organism evidence="2">
    <name type="scientific">Wolbachia endosymbiont of Polyergus mexicanus</name>
    <dbReference type="NCBI Taxonomy" id="3171167"/>
    <lineage>
        <taxon>Bacteria</taxon>
        <taxon>Pseudomonadati</taxon>
        <taxon>Pseudomonadota</taxon>
        <taxon>Alphaproteobacteria</taxon>
        <taxon>Rickettsiales</taxon>
        <taxon>Anaplasmataceae</taxon>
        <taxon>Wolbachieae</taxon>
        <taxon>Wolbachia</taxon>
    </lineage>
</organism>
<name>A0AAU7YJA8_9RICK</name>
<gene>
    <name evidence="2" type="ORF">ABS808_05885</name>
</gene>
<feature type="region of interest" description="Disordered" evidence="1">
    <location>
        <begin position="37"/>
        <end position="61"/>
    </location>
</feature>
<protein>
    <submittedName>
        <fullName evidence="2">Uncharacterized protein</fullName>
    </submittedName>
</protein>
<evidence type="ECO:0000256" key="1">
    <source>
        <dbReference type="SAM" id="MobiDB-lite"/>
    </source>
</evidence>
<dbReference type="EMBL" id="CP158586">
    <property type="protein sequence ID" value="XCA33268.1"/>
    <property type="molecule type" value="Genomic_DNA"/>
</dbReference>
<evidence type="ECO:0000313" key="2">
    <source>
        <dbReference type="EMBL" id="XCA33268.1"/>
    </source>
</evidence>